<dbReference type="eggNOG" id="COG3245">
    <property type="taxonomic scope" value="Bacteria"/>
</dbReference>
<dbReference type="GO" id="GO:0009055">
    <property type="term" value="F:electron transfer activity"/>
    <property type="evidence" value="ECO:0007669"/>
    <property type="project" value="InterPro"/>
</dbReference>
<accession>W1RVW6</accession>
<keyword evidence="1" id="KW-0813">Transport</keyword>
<keyword evidence="3 6" id="KW-0479">Metal-binding</keyword>
<evidence type="ECO:0000256" key="3">
    <source>
        <dbReference type="ARBA" id="ARBA00022723"/>
    </source>
</evidence>
<evidence type="ECO:0000259" key="8">
    <source>
        <dbReference type="PROSITE" id="PS51007"/>
    </source>
</evidence>
<reference evidence="9 10" key="1">
    <citation type="journal article" date="2014" name="Genome Announc.">
        <title>Draft Genome Sequence of Marinomonas sp. Strain D104, a Polycyclic Aromatic Hydrocarbon-Degrading Bacterium from the Deep-Sea Sediment of the Arctic Ocean.</title>
        <authorList>
            <person name="Dong C."/>
            <person name="Bai X."/>
            <person name="Lai Q."/>
            <person name="Xie Y."/>
            <person name="Chen X."/>
            <person name="Shao Z."/>
        </authorList>
    </citation>
    <scope>NUCLEOTIDE SEQUENCE [LARGE SCALE GENOMIC DNA]</scope>
    <source>
        <strain evidence="9 10">D104</strain>
    </source>
</reference>
<dbReference type="GO" id="GO:0005506">
    <property type="term" value="F:iron ion binding"/>
    <property type="evidence" value="ECO:0007669"/>
    <property type="project" value="InterPro"/>
</dbReference>
<dbReference type="GO" id="GO:0020037">
    <property type="term" value="F:heme binding"/>
    <property type="evidence" value="ECO:0007669"/>
    <property type="project" value="InterPro"/>
</dbReference>
<dbReference type="PANTHER" id="PTHR40942">
    <property type="match status" value="1"/>
</dbReference>
<dbReference type="AlphaFoldDB" id="W1RVW6"/>
<keyword evidence="4" id="KW-0249">Electron transport</keyword>
<keyword evidence="10" id="KW-1185">Reference proteome</keyword>
<evidence type="ECO:0000313" key="10">
    <source>
        <dbReference type="Proteomes" id="UP000018857"/>
    </source>
</evidence>
<evidence type="ECO:0000256" key="6">
    <source>
        <dbReference type="PROSITE-ProRule" id="PRU00433"/>
    </source>
</evidence>
<keyword evidence="7" id="KW-0732">Signal</keyword>
<dbReference type="EMBL" id="AYOZ01000007">
    <property type="protein sequence ID" value="ETI61356.1"/>
    <property type="molecule type" value="Genomic_DNA"/>
</dbReference>
<dbReference type="PATRIC" id="fig|1208321.3.peg.1084"/>
<dbReference type="InterPro" id="IPR002323">
    <property type="entry name" value="Cyt_CIE"/>
</dbReference>
<dbReference type="PROSITE" id="PS51007">
    <property type="entry name" value="CYTC"/>
    <property type="match status" value="1"/>
</dbReference>
<keyword evidence="2 6" id="KW-0349">Heme</keyword>
<feature type="signal peptide" evidence="7">
    <location>
        <begin position="1"/>
        <end position="31"/>
    </location>
</feature>
<evidence type="ECO:0000256" key="5">
    <source>
        <dbReference type="ARBA" id="ARBA00023004"/>
    </source>
</evidence>
<dbReference type="Gene3D" id="1.10.760.10">
    <property type="entry name" value="Cytochrome c-like domain"/>
    <property type="match status" value="1"/>
</dbReference>
<sequence>MLMPFKSVLFVRLVGVVSAVVLFSISSAANAERSGEQTFNTYCIACHMSGVAGAPRFGNHEDWQPRIDKGLDTLLKDAISGFRAMPPKGLCFDCSDDELKHAIEYMIDNSQQ</sequence>
<evidence type="ECO:0000256" key="2">
    <source>
        <dbReference type="ARBA" id="ARBA00022617"/>
    </source>
</evidence>
<dbReference type="SUPFAM" id="SSF46626">
    <property type="entry name" value="Cytochrome c"/>
    <property type="match status" value="1"/>
</dbReference>
<proteinExistence type="predicted"/>
<evidence type="ECO:0000256" key="7">
    <source>
        <dbReference type="SAM" id="SignalP"/>
    </source>
</evidence>
<comment type="caution">
    <text evidence="9">The sequence shown here is derived from an EMBL/GenBank/DDBJ whole genome shotgun (WGS) entry which is preliminary data.</text>
</comment>
<gene>
    <name evidence="9" type="ORF">D104_05460</name>
</gene>
<keyword evidence="5 6" id="KW-0408">Iron</keyword>
<dbReference type="InterPro" id="IPR036909">
    <property type="entry name" value="Cyt_c-like_dom_sf"/>
</dbReference>
<evidence type="ECO:0000313" key="9">
    <source>
        <dbReference type="EMBL" id="ETI61356.1"/>
    </source>
</evidence>
<feature type="domain" description="Cytochrome c" evidence="8">
    <location>
        <begin position="30"/>
        <end position="110"/>
    </location>
</feature>
<dbReference type="InterPro" id="IPR009056">
    <property type="entry name" value="Cyt_c-like_dom"/>
</dbReference>
<feature type="chain" id="PRO_5004809636" evidence="7">
    <location>
        <begin position="32"/>
        <end position="112"/>
    </location>
</feature>
<name>W1RVW6_9GAMM</name>
<evidence type="ECO:0000256" key="4">
    <source>
        <dbReference type="ARBA" id="ARBA00022982"/>
    </source>
</evidence>
<dbReference type="Pfam" id="PF13442">
    <property type="entry name" value="Cytochrome_CBB3"/>
    <property type="match status" value="1"/>
</dbReference>
<protein>
    <submittedName>
        <fullName evidence="9">Cytochrome C</fullName>
    </submittedName>
</protein>
<dbReference type="Proteomes" id="UP000018857">
    <property type="component" value="Unassembled WGS sequence"/>
</dbReference>
<dbReference type="STRING" id="1208321.D104_05460"/>
<dbReference type="PRINTS" id="PR00607">
    <property type="entry name" value="CYTCHROMECIE"/>
</dbReference>
<evidence type="ECO:0000256" key="1">
    <source>
        <dbReference type="ARBA" id="ARBA00022448"/>
    </source>
</evidence>
<dbReference type="PANTHER" id="PTHR40942:SF4">
    <property type="entry name" value="CYTOCHROME C5"/>
    <property type="match status" value="1"/>
</dbReference>
<organism evidence="9 10">
    <name type="scientific">Marinomonas profundimaris</name>
    <dbReference type="NCBI Taxonomy" id="1208321"/>
    <lineage>
        <taxon>Bacteria</taxon>
        <taxon>Pseudomonadati</taxon>
        <taxon>Pseudomonadota</taxon>
        <taxon>Gammaproteobacteria</taxon>
        <taxon>Oceanospirillales</taxon>
        <taxon>Oceanospirillaceae</taxon>
        <taxon>Marinomonas</taxon>
    </lineage>
</organism>